<feature type="transmembrane region" description="Helical" evidence="8">
    <location>
        <begin position="273"/>
        <end position="292"/>
    </location>
</feature>
<evidence type="ECO:0000256" key="6">
    <source>
        <dbReference type="ARBA" id="ARBA00022989"/>
    </source>
</evidence>
<organism evidence="11 12">
    <name type="scientific">Haemophilus pittmaniae</name>
    <dbReference type="NCBI Taxonomy" id="249188"/>
    <lineage>
        <taxon>Bacteria</taxon>
        <taxon>Pseudomonadati</taxon>
        <taxon>Pseudomonadota</taxon>
        <taxon>Gammaproteobacteria</taxon>
        <taxon>Pasteurellales</taxon>
        <taxon>Pasteurellaceae</taxon>
        <taxon>Haemophilus</taxon>
    </lineage>
</organism>
<evidence type="ECO:0000256" key="8">
    <source>
        <dbReference type="SAM" id="Phobius"/>
    </source>
</evidence>
<dbReference type="SMART" id="SM00382">
    <property type="entry name" value="AAA"/>
    <property type="match status" value="1"/>
</dbReference>
<feature type="transmembrane region" description="Helical" evidence="8">
    <location>
        <begin position="154"/>
        <end position="173"/>
    </location>
</feature>
<feature type="domain" description="ABC transmembrane type-1" evidence="10">
    <location>
        <begin position="28"/>
        <end position="326"/>
    </location>
</feature>
<accession>A0A377IXZ3</accession>
<comment type="subcellular location">
    <subcellularLocation>
        <location evidence="1">Cell membrane</location>
        <topology evidence="1">Multi-pass membrane protein</topology>
    </subcellularLocation>
</comment>
<feature type="domain" description="ABC transporter" evidence="9">
    <location>
        <begin position="352"/>
        <end position="552"/>
    </location>
</feature>
<dbReference type="PANTHER" id="PTHR11384">
    <property type="entry name" value="ATP-BINDING CASSETTE, SUB-FAMILY D MEMBER"/>
    <property type="match status" value="1"/>
</dbReference>
<keyword evidence="2" id="KW-0813">Transport</keyword>
<dbReference type="InterPro" id="IPR050835">
    <property type="entry name" value="ABC_transporter_sub-D"/>
</dbReference>
<dbReference type="Proteomes" id="UP000255264">
    <property type="component" value="Unassembled WGS sequence"/>
</dbReference>
<dbReference type="GO" id="GO:0005524">
    <property type="term" value="F:ATP binding"/>
    <property type="evidence" value="ECO:0007669"/>
    <property type="project" value="UniProtKB-KW"/>
</dbReference>
<evidence type="ECO:0000256" key="7">
    <source>
        <dbReference type="ARBA" id="ARBA00023136"/>
    </source>
</evidence>
<dbReference type="InterPro" id="IPR017871">
    <property type="entry name" value="ABC_transporter-like_CS"/>
</dbReference>
<sequence length="552" mass="63449">MQTLRRFFRLIRPYWFSRTQWFAWTLLLAVLGLSLAIIYIGVFINQWNKDFYDALTAFETAKILPLSIQYLAYMALVVLCVSSAGWLRKLLLIRWRRHLTEQLQEKWLREHNLYRLSLSVQPDNPDQRIAEDCAMLAEKSIDLLKNFVMNMAKIIAFVGILWEISGTLSFQIAGQEVVIHGYLVWLALFYTLLCSLLTHWIGRKLHPLNVQKQQAEANFRRTLLRLHDNAEQVAFYRGEETEKHRLATYFAHIERNWHAIMGREFRLETFSAAYLRLTNILPLFAVMPLYLAKTITFGTMMQARSAFASVQDGFGWFMDFYKRIMEWAACVQRLAEFNESLAQLPPLPTPIIQGRTLVCDALQVVLPHQPQPCLAPFSCALQPGDWLQLQGPSGIGKSALLRTLAGLWPAYAGKIALPVGNVLFLPQKSYLPFARLDELLCYPRRPMEIQADLGQLLQMVGLAHLSTQLEVARDWALRLSGGEQQRIAFARLLLQRPQVIFCDENTNQLDIASARHLFSLLKQQLPEAIVIAVTHQAELADFFNSQYVLQRG</sequence>
<evidence type="ECO:0000259" key="9">
    <source>
        <dbReference type="PROSITE" id="PS50893"/>
    </source>
</evidence>
<proteinExistence type="predicted"/>
<dbReference type="Gene3D" id="3.40.50.300">
    <property type="entry name" value="P-loop containing nucleotide triphosphate hydrolases"/>
    <property type="match status" value="1"/>
</dbReference>
<gene>
    <name evidence="11" type="primary">yddA_1</name>
    <name evidence="11" type="ORF">NCTC13335_00209</name>
</gene>
<dbReference type="GO" id="GO:0005886">
    <property type="term" value="C:plasma membrane"/>
    <property type="evidence" value="ECO:0007669"/>
    <property type="project" value="UniProtKB-SubCell"/>
</dbReference>
<feature type="transmembrane region" description="Helical" evidence="8">
    <location>
        <begin position="179"/>
        <end position="202"/>
    </location>
</feature>
<dbReference type="SUPFAM" id="SSF90123">
    <property type="entry name" value="ABC transporter transmembrane region"/>
    <property type="match status" value="1"/>
</dbReference>
<dbReference type="Pfam" id="PF06472">
    <property type="entry name" value="ABC_membrane_2"/>
    <property type="match status" value="1"/>
</dbReference>
<evidence type="ECO:0000256" key="3">
    <source>
        <dbReference type="ARBA" id="ARBA00022692"/>
    </source>
</evidence>
<keyword evidence="12" id="KW-1185">Reference proteome</keyword>
<evidence type="ECO:0000256" key="2">
    <source>
        <dbReference type="ARBA" id="ARBA00022448"/>
    </source>
</evidence>
<evidence type="ECO:0000259" key="10">
    <source>
        <dbReference type="PROSITE" id="PS50929"/>
    </source>
</evidence>
<reference evidence="11 12" key="1">
    <citation type="submission" date="2018-06" db="EMBL/GenBank/DDBJ databases">
        <authorList>
            <consortium name="Pathogen Informatics"/>
            <person name="Doyle S."/>
        </authorList>
    </citation>
    <scope>NUCLEOTIDE SEQUENCE [LARGE SCALE GENOMIC DNA]</scope>
    <source>
        <strain evidence="11 12">NCTC13335</strain>
    </source>
</reference>
<evidence type="ECO:0000313" key="12">
    <source>
        <dbReference type="Proteomes" id="UP000255264"/>
    </source>
</evidence>
<keyword evidence="5 11" id="KW-0067">ATP-binding</keyword>
<dbReference type="InterPro" id="IPR036640">
    <property type="entry name" value="ABC1_TM_sf"/>
</dbReference>
<keyword evidence="3 8" id="KW-0812">Transmembrane</keyword>
<protein>
    <submittedName>
        <fullName evidence="11">ABC transporter ATP-binding/permease</fullName>
    </submittedName>
</protein>
<name>A0A377IXZ3_9PAST</name>
<dbReference type="PROSITE" id="PS50929">
    <property type="entry name" value="ABC_TM1F"/>
    <property type="match status" value="1"/>
</dbReference>
<feature type="transmembrane region" description="Helical" evidence="8">
    <location>
        <begin position="67"/>
        <end position="87"/>
    </location>
</feature>
<dbReference type="InterPro" id="IPR003593">
    <property type="entry name" value="AAA+_ATPase"/>
</dbReference>
<keyword evidence="7 8" id="KW-0472">Membrane</keyword>
<dbReference type="SUPFAM" id="SSF52540">
    <property type="entry name" value="P-loop containing nucleoside triphosphate hydrolases"/>
    <property type="match status" value="1"/>
</dbReference>
<dbReference type="EMBL" id="UGHS01000001">
    <property type="protein sequence ID" value="STO92387.1"/>
    <property type="molecule type" value="Genomic_DNA"/>
</dbReference>
<dbReference type="PANTHER" id="PTHR11384:SF59">
    <property type="entry name" value="LYSOSOMAL COBALAMIN TRANSPORTER ABCD4"/>
    <property type="match status" value="1"/>
</dbReference>
<dbReference type="PROSITE" id="PS50893">
    <property type="entry name" value="ABC_TRANSPORTER_2"/>
    <property type="match status" value="1"/>
</dbReference>
<evidence type="ECO:0000313" key="11">
    <source>
        <dbReference type="EMBL" id="STO92387.1"/>
    </source>
</evidence>
<dbReference type="Pfam" id="PF00005">
    <property type="entry name" value="ABC_tran"/>
    <property type="match status" value="1"/>
</dbReference>
<dbReference type="InterPro" id="IPR003439">
    <property type="entry name" value="ABC_transporter-like_ATP-bd"/>
</dbReference>
<dbReference type="InterPro" id="IPR011527">
    <property type="entry name" value="ABC1_TM_dom"/>
</dbReference>
<evidence type="ECO:0000256" key="5">
    <source>
        <dbReference type="ARBA" id="ARBA00022840"/>
    </source>
</evidence>
<evidence type="ECO:0000256" key="4">
    <source>
        <dbReference type="ARBA" id="ARBA00022741"/>
    </source>
</evidence>
<dbReference type="GO" id="GO:0140359">
    <property type="term" value="F:ABC-type transporter activity"/>
    <property type="evidence" value="ECO:0007669"/>
    <property type="project" value="InterPro"/>
</dbReference>
<dbReference type="Gene3D" id="1.20.1560.10">
    <property type="entry name" value="ABC transporter type 1, transmembrane domain"/>
    <property type="match status" value="1"/>
</dbReference>
<dbReference type="RefSeq" id="WP_115002544.1">
    <property type="nucleotide sequence ID" value="NZ_UGHS01000001.1"/>
</dbReference>
<dbReference type="InterPro" id="IPR027417">
    <property type="entry name" value="P-loop_NTPase"/>
</dbReference>
<keyword evidence="4" id="KW-0547">Nucleotide-binding</keyword>
<dbReference type="GO" id="GO:0016887">
    <property type="term" value="F:ATP hydrolysis activity"/>
    <property type="evidence" value="ECO:0007669"/>
    <property type="project" value="InterPro"/>
</dbReference>
<feature type="transmembrane region" description="Helical" evidence="8">
    <location>
        <begin position="21"/>
        <end position="47"/>
    </location>
</feature>
<dbReference type="OrthoDB" id="9810134at2"/>
<keyword evidence="6 8" id="KW-1133">Transmembrane helix</keyword>
<dbReference type="PROSITE" id="PS00211">
    <property type="entry name" value="ABC_TRANSPORTER_1"/>
    <property type="match status" value="1"/>
</dbReference>
<dbReference type="AlphaFoldDB" id="A0A377IXZ3"/>
<evidence type="ECO:0000256" key="1">
    <source>
        <dbReference type="ARBA" id="ARBA00004651"/>
    </source>
</evidence>